<evidence type="ECO:0000256" key="1">
    <source>
        <dbReference type="ARBA" id="ARBA00022950"/>
    </source>
</evidence>
<feature type="region of interest" description="Disordered" evidence="4">
    <location>
        <begin position="434"/>
        <end position="464"/>
    </location>
</feature>
<accession>A0A6J5NZR5</accession>
<evidence type="ECO:0000256" key="4">
    <source>
        <dbReference type="SAM" id="MobiDB-lite"/>
    </source>
</evidence>
<protein>
    <submittedName>
        <fullName evidence="5">COG4695 Phage-related protein</fullName>
    </submittedName>
</protein>
<keyword evidence="2" id="KW-1171">Viral genome ejection through host cell envelope</keyword>
<keyword evidence="1" id="KW-1188">Viral release from host cell</keyword>
<gene>
    <name evidence="5" type="ORF">UFOVP815_20</name>
</gene>
<keyword evidence="1" id="KW-0118">Viral capsid assembly</keyword>
<dbReference type="InterPro" id="IPR006427">
    <property type="entry name" value="Portal_HK97"/>
</dbReference>
<evidence type="ECO:0000313" key="5">
    <source>
        <dbReference type="EMBL" id="CAB4165170.1"/>
    </source>
</evidence>
<dbReference type="InterPro" id="IPR006944">
    <property type="entry name" value="Phage/GTA_portal"/>
</dbReference>
<evidence type="ECO:0000256" key="3">
    <source>
        <dbReference type="ARBA" id="ARBA00023219"/>
    </source>
</evidence>
<keyword evidence="2" id="KW-1162">Viral penetration into host cytoplasm</keyword>
<evidence type="ECO:0000256" key="2">
    <source>
        <dbReference type="ARBA" id="ARBA00023009"/>
    </source>
</evidence>
<dbReference type="Pfam" id="PF04860">
    <property type="entry name" value="Phage_portal"/>
    <property type="match status" value="1"/>
</dbReference>
<name>A0A6J5NZR5_9CAUD</name>
<sequence length="464" mass="50997">MAITDIFKRKQTGSKESNSLFGQTALGNNIVYQSGKQPTVNTQILYVTTAATNSAGRPVDMSLLTRNSTVLACVAAKARAISQLPIRVMAELDDGSCVDACRDENVGKRDKAKAKQVAALLAEPNKFQSAYEFWYQWIMWYELSGEAFTLWWRQNQNNSLETPLEMYLLDSTLIAVTINPARYPSYRLSTPSYGFSRDEPLAAHQVMHTKDMAWQGSAGFNKGILAAELVSLDQDIDLYANYVMQNGAKPSGMFTTEQVVPDGKFKEIAARLKEAWSSMTSSRQSDPSKPGQGMLLDQGMKYTPLQMLTLQDADAAALKEQTMKRICGLFGVPPAMIGITGEKFNNTQTIMDEFYKSTIYPTTVNIQQKLKSHLFPGYPNLCIEFDTRDFLKGAPLDQMNFAVAGVNAGIMTPNEGRNYMNMASMDGADELQKKSAPGDAILGTSPQDTGGGGGSQTRKMNIGK</sequence>
<reference evidence="5" key="1">
    <citation type="submission" date="2020-04" db="EMBL/GenBank/DDBJ databases">
        <authorList>
            <person name="Chiriac C."/>
            <person name="Salcher M."/>
            <person name="Ghai R."/>
            <person name="Kavagutti S V."/>
        </authorList>
    </citation>
    <scope>NUCLEOTIDE SEQUENCE</scope>
</reference>
<keyword evidence="3" id="KW-0231">Viral genome packaging</keyword>
<dbReference type="EMBL" id="LR796769">
    <property type="protein sequence ID" value="CAB4165170.1"/>
    <property type="molecule type" value="Genomic_DNA"/>
</dbReference>
<proteinExistence type="predicted"/>
<dbReference type="NCBIfam" id="TIGR01537">
    <property type="entry name" value="portal_HK97"/>
    <property type="match status" value="1"/>
</dbReference>
<keyword evidence="2" id="KW-1160">Virus entry into host cell</keyword>
<organism evidence="5">
    <name type="scientific">uncultured Caudovirales phage</name>
    <dbReference type="NCBI Taxonomy" id="2100421"/>
    <lineage>
        <taxon>Viruses</taxon>
        <taxon>Duplodnaviria</taxon>
        <taxon>Heunggongvirae</taxon>
        <taxon>Uroviricota</taxon>
        <taxon>Caudoviricetes</taxon>
        <taxon>Peduoviridae</taxon>
        <taxon>Maltschvirus</taxon>
        <taxon>Maltschvirus maltsch</taxon>
    </lineage>
</organism>